<dbReference type="Proteomes" id="UP000053612">
    <property type="component" value="Unassembled WGS sequence"/>
</dbReference>
<sequence length="45" mass="5415">MRNLFQSEVNFTMEILKLMTEIFDGNIYLKLNSKIIFEQYCSFCV</sequence>
<evidence type="ECO:0000313" key="1">
    <source>
        <dbReference type="EMBL" id="KSU18012.1"/>
    </source>
</evidence>
<protein>
    <submittedName>
        <fullName evidence="1">Uncharacterized protein</fullName>
    </submittedName>
</protein>
<name>A0A0V8DWU1_LACLL</name>
<gene>
    <name evidence="1" type="ORF">LMG9449_1445</name>
</gene>
<proteinExistence type="predicted"/>
<dbReference type="EMBL" id="LKLS01000119">
    <property type="protein sequence ID" value="KSU18012.1"/>
    <property type="molecule type" value="Genomic_DNA"/>
</dbReference>
<dbReference type="PATRIC" id="fig|1360.109.peg.2439"/>
<comment type="caution">
    <text evidence="1">The sequence shown here is derived from an EMBL/GenBank/DDBJ whole genome shotgun (WGS) entry which is preliminary data.</text>
</comment>
<reference evidence="2" key="1">
    <citation type="submission" date="2015-10" db="EMBL/GenBank/DDBJ databases">
        <title>Draft Genome Sequences of 11 Lactococcus lactis subspecies cremoris strains.</title>
        <authorList>
            <person name="Wels M."/>
            <person name="Backus L."/>
            <person name="Boekhorst J."/>
            <person name="Dijkstra A."/>
            <person name="Beerthuizen M."/>
            <person name="Kelly W."/>
            <person name="Siezen R."/>
            <person name="Bachmann H."/>
            <person name="Van Hijum S."/>
        </authorList>
    </citation>
    <scope>NUCLEOTIDE SEQUENCE [LARGE SCALE GENOMIC DNA]</scope>
    <source>
        <strain evidence="2">LMG9449</strain>
    </source>
</reference>
<evidence type="ECO:0000313" key="2">
    <source>
        <dbReference type="Proteomes" id="UP000053612"/>
    </source>
</evidence>
<dbReference type="AlphaFoldDB" id="A0A0V8DWU1"/>
<accession>A0A0V8DWU1</accession>
<organism evidence="1 2">
    <name type="scientific">Lactococcus lactis subsp. lactis</name>
    <name type="common">Streptococcus lactis</name>
    <dbReference type="NCBI Taxonomy" id="1360"/>
    <lineage>
        <taxon>Bacteria</taxon>
        <taxon>Bacillati</taxon>
        <taxon>Bacillota</taxon>
        <taxon>Bacilli</taxon>
        <taxon>Lactobacillales</taxon>
        <taxon>Streptococcaceae</taxon>
        <taxon>Lactococcus</taxon>
    </lineage>
</organism>